<organism evidence="3 4">
    <name type="scientific">Coccomyxa viridis</name>
    <dbReference type="NCBI Taxonomy" id="1274662"/>
    <lineage>
        <taxon>Eukaryota</taxon>
        <taxon>Viridiplantae</taxon>
        <taxon>Chlorophyta</taxon>
        <taxon>core chlorophytes</taxon>
        <taxon>Trebouxiophyceae</taxon>
        <taxon>Trebouxiophyceae incertae sedis</taxon>
        <taxon>Coccomyxaceae</taxon>
        <taxon>Coccomyxa</taxon>
    </lineage>
</organism>
<dbReference type="InterPro" id="IPR058917">
    <property type="entry name" value="RESC6_dom"/>
</dbReference>
<sequence length="424" mass="44994">MGRLPRPLSAGSLQRLDIAASSKPPAGPSHLSNRSTRQVQARAAAALYSSPQQPCLVHGCPVRGHLDLDASSVGEVNHRIKLSAQWSDVAKVVTEMGERLHPSNIAYALYRLGCMFCFLSSQRKAALEQSGTLGQLVAMATKHVASFGSSELTFVLDGMARLRVQAPSAFMNALAKQAAALAQDLEADQLPLVYWAFATLGYCPTAAALAALDARATCIASQLSAQGITLVLSACCQLPHQPSEGLLEALAAAMGRSLSAFKRQELASCLDAFKALGFHPGNELIQDIARVAGIQVPEGALKSEPALANNVIPGRPKTPGKQGALQRARQMASTSAEQLLTASSTPGASLVKGQSVIRARAQDAVCSKPSLARHQPMPEASVSVPRIRGGSRTPSPQQTGSQDPCSYWRFRGKQDFIRHVQTHR</sequence>
<evidence type="ECO:0000256" key="1">
    <source>
        <dbReference type="SAM" id="MobiDB-lite"/>
    </source>
</evidence>
<gene>
    <name evidence="3" type="primary">g1261</name>
    <name evidence="3" type="ORF">VP750_LOCUS1091</name>
</gene>
<protein>
    <submittedName>
        <fullName evidence="3">G1261 protein</fullName>
    </submittedName>
</protein>
<proteinExistence type="predicted"/>
<feature type="compositionally biased region" description="Polar residues" evidence="1">
    <location>
        <begin position="331"/>
        <end position="342"/>
    </location>
</feature>
<feature type="region of interest" description="Disordered" evidence="1">
    <location>
        <begin position="309"/>
        <end position="342"/>
    </location>
</feature>
<dbReference type="Pfam" id="PF26188">
    <property type="entry name" value="RESC6"/>
    <property type="match status" value="1"/>
</dbReference>
<reference evidence="3 4" key="1">
    <citation type="submission" date="2024-06" db="EMBL/GenBank/DDBJ databases">
        <authorList>
            <person name="Kraege A."/>
            <person name="Thomma B."/>
        </authorList>
    </citation>
    <scope>NUCLEOTIDE SEQUENCE [LARGE SCALE GENOMIC DNA]</scope>
</reference>
<dbReference type="EMBL" id="CAXHTA020000002">
    <property type="protein sequence ID" value="CAL5219432.1"/>
    <property type="molecule type" value="Genomic_DNA"/>
</dbReference>
<evidence type="ECO:0000313" key="3">
    <source>
        <dbReference type="EMBL" id="CAL5219432.1"/>
    </source>
</evidence>
<keyword evidence="4" id="KW-1185">Reference proteome</keyword>
<feature type="domain" description="RNA-editing substrate-binding complex 6 protein" evidence="2">
    <location>
        <begin position="136"/>
        <end position="252"/>
    </location>
</feature>
<feature type="compositionally biased region" description="Polar residues" evidence="1">
    <location>
        <begin position="392"/>
        <end position="404"/>
    </location>
</feature>
<name>A0ABP1FPF9_9CHLO</name>
<evidence type="ECO:0000313" key="4">
    <source>
        <dbReference type="Proteomes" id="UP001497392"/>
    </source>
</evidence>
<accession>A0ABP1FPF9</accession>
<dbReference type="Proteomes" id="UP001497392">
    <property type="component" value="Unassembled WGS sequence"/>
</dbReference>
<feature type="region of interest" description="Disordered" evidence="1">
    <location>
        <begin position="367"/>
        <end position="407"/>
    </location>
</feature>
<comment type="caution">
    <text evidence="3">The sequence shown here is derived from an EMBL/GenBank/DDBJ whole genome shotgun (WGS) entry which is preliminary data.</text>
</comment>
<evidence type="ECO:0000259" key="2">
    <source>
        <dbReference type="Pfam" id="PF26188"/>
    </source>
</evidence>